<sequence length="193" mass="22723">MQLFVGFVPVIILVLASIINLIVLNSKNEVGRAFLTDEQKTKVYYFNLVMFSFVISIAFFSFFISYQDTKLNGEAISKPEILAQGISLALFIFIIFLFMSGRVAKWFQNYRVKYHYKYKVDIPNIGTVYIIRMLNKEVCICSEDPNFEFRGSKDKRKRKKKTFLIPFSEILRQPLIKEKITKVKQTNFEKFFE</sequence>
<dbReference type="Proteomes" id="UP000280791">
    <property type="component" value="Unassembled WGS sequence"/>
</dbReference>
<proteinExistence type="predicted"/>
<evidence type="ECO:0000313" key="3">
    <source>
        <dbReference type="Proteomes" id="UP000280791"/>
    </source>
</evidence>
<evidence type="ECO:0000313" key="2">
    <source>
        <dbReference type="EMBL" id="RLJ89916.1"/>
    </source>
</evidence>
<accession>A0A497YG38</accession>
<comment type="caution">
    <text evidence="2">The sequence shown here is derived from an EMBL/GenBank/DDBJ whole genome shotgun (WGS) entry which is preliminary data.</text>
</comment>
<keyword evidence="1" id="KW-0812">Transmembrane</keyword>
<feature type="transmembrane region" description="Helical" evidence="1">
    <location>
        <begin position="44"/>
        <end position="66"/>
    </location>
</feature>
<name>A0A497YG38_9BACL</name>
<keyword evidence="1" id="KW-1133">Transmembrane helix</keyword>
<evidence type="ECO:0000256" key="1">
    <source>
        <dbReference type="SAM" id="Phobius"/>
    </source>
</evidence>
<protein>
    <submittedName>
        <fullName evidence="2">Uncharacterized protein</fullName>
    </submittedName>
</protein>
<keyword evidence="1" id="KW-0472">Membrane</keyword>
<dbReference type="OrthoDB" id="2991741at2"/>
<dbReference type="AlphaFoldDB" id="A0A497YG38"/>
<feature type="transmembrane region" description="Helical" evidence="1">
    <location>
        <begin position="81"/>
        <end position="101"/>
    </location>
</feature>
<dbReference type="RefSeq" id="WP_121297527.1">
    <property type="nucleotide sequence ID" value="NZ_QBEW01000002.1"/>
</dbReference>
<organism evidence="2 3">
    <name type="scientific">Planococcus citreus</name>
    <dbReference type="NCBI Taxonomy" id="1373"/>
    <lineage>
        <taxon>Bacteria</taxon>
        <taxon>Bacillati</taxon>
        <taxon>Bacillota</taxon>
        <taxon>Bacilli</taxon>
        <taxon>Bacillales</taxon>
        <taxon>Caryophanaceae</taxon>
        <taxon>Planococcus</taxon>
    </lineage>
</organism>
<feature type="transmembrane region" description="Helical" evidence="1">
    <location>
        <begin position="6"/>
        <end position="24"/>
    </location>
</feature>
<reference evidence="2 3" key="1">
    <citation type="submission" date="2018-10" db="EMBL/GenBank/DDBJ databases">
        <title>Genomic Encyclopedia of Type Strains, Phase IV (KMG-IV): sequencing the most valuable type-strain genomes for metagenomic binning, comparative biology and taxonomic classification.</title>
        <authorList>
            <person name="Goeker M."/>
        </authorList>
    </citation>
    <scope>NUCLEOTIDE SEQUENCE [LARGE SCALE GENOMIC DNA]</scope>
    <source>
        <strain evidence="2 3">DSM 20549</strain>
    </source>
</reference>
<gene>
    <name evidence="2" type="ORF">DFR62_0056</name>
</gene>
<keyword evidence="3" id="KW-1185">Reference proteome</keyword>
<dbReference type="EMBL" id="RCCP01000001">
    <property type="protein sequence ID" value="RLJ89916.1"/>
    <property type="molecule type" value="Genomic_DNA"/>
</dbReference>